<keyword evidence="4" id="KW-0539">Nucleus</keyword>
<name>A0A9N9EXW2_9GLOM</name>
<dbReference type="InterPro" id="IPR017930">
    <property type="entry name" value="Myb_dom"/>
</dbReference>
<proteinExistence type="predicted"/>
<reference evidence="7" key="1">
    <citation type="submission" date="2021-06" db="EMBL/GenBank/DDBJ databases">
        <authorList>
            <person name="Kallberg Y."/>
            <person name="Tangrot J."/>
            <person name="Rosling A."/>
        </authorList>
    </citation>
    <scope>NUCLEOTIDE SEQUENCE</scope>
    <source>
        <strain evidence="7">CL551</strain>
    </source>
</reference>
<feature type="domain" description="Myb-like" evidence="5">
    <location>
        <begin position="6"/>
        <end position="57"/>
    </location>
</feature>
<keyword evidence="2" id="KW-0238">DNA-binding</keyword>
<dbReference type="Proteomes" id="UP000789342">
    <property type="component" value="Unassembled WGS sequence"/>
</dbReference>
<feature type="domain" description="HTH myb-type" evidence="6">
    <location>
        <begin position="14"/>
        <end position="61"/>
    </location>
</feature>
<dbReference type="PROSITE" id="PS50090">
    <property type="entry name" value="MYB_LIKE"/>
    <property type="match status" value="1"/>
</dbReference>
<evidence type="ECO:0000256" key="3">
    <source>
        <dbReference type="ARBA" id="ARBA00023163"/>
    </source>
</evidence>
<comment type="caution">
    <text evidence="7">The sequence shown here is derived from an EMBL/GenBank/DDBJ whole genome shotgun (WGS) entry which is preliminary data.</text>
</comment>
<keyword evidence="8" id="KW-1185">Reference proteome</keyword>
<dbReference type="SMART" id="SM00717">
    <property type="entry name" value="SANT"/>
    <property type="match status" value="1"/>
</dbReference>
<dbReference type="InterPro" id="IPR001005">
    <property type="entry name" value="SANT/Myb"/>
</dbReference>
<dbReference type="GO" id="GO:0042796">
    <property type="term" value="P:snRNA transcription by RNA polymerase III"/>
    <property type="evidence" value="ECO:0007669"/>
    <property type="project" value="TreeGrafter"/>
</dbReference>
<dbReference type="SUPFAM" id="SSF46689">
    <property type="entry name" value="Homeodomain-like"/>
    <property type="match status" value="1"/>
</dbReference>
<dbReference type="GO" id="GO:0042795">
    <property type="term" value="P:snRNA transcription by RNA polymerase II"/>
    <property type="evidence" value="ECO:0007669"/>
    <property type="project" value="TreeGrafter"/>
</dbReference>
<evidence type="ECO:0000259" key="5">
    <source>
        <dbReference type="PROSITE" id="PS50090"/>
    </source>
</evidence>
<evidence type="ECO:0000259" key="6">
    <source>
        <dbReference type="PROSITE" id="PS51294"/>
    </source>
</evidence>
<dbReference type="GO" id="GO:0001006">
    <property type="term" value="F:RNA polymerase III type 3 promoter sequence-specific DNA binding"/>
    <property type="evidence" value="ECO:0007669"/>
    <property type="project" value="TreeGrafter"/>
</dbReference>
<evidence type="ECO:0000256" key="2">
    <source>
        <dbReference type="ARBA" id="ARBA00023125"/>
    </source>
</evidence>
<keyword evidence="3" id="KW-0804">Transcription</keyword>
<dbReference type="InterPro" id="IPR051575">
    <property type="entry name" value="Myb-like_DNA-bd"/>
</dbReference>
<keyword evidence="1" id="KW-0805">Transcription regulation</keyword>
<dbReference type="AlphaFoldDB" id="A0A9N9EXW2"/>
<protein>
    <submittedName>
        <fullName evidence="7">6702_t:CDS:1</fullName>
    </submittedName>
</protein>
<evidence type="ECO:0000313" key="8">
    <source>
        <dbReference type="Proteomes" id="UP000789342"/>
    </source>
</evidence>
<dbReference type="GO" id="GO:0019185">
    <property type="term" value="C:snRNA-activating protein complex"/>
    <property type="evidence" value="ECO:0007669"/>
    <property type="project" value="TreeGrafter"/>
</dbReference>
<dbReference type="InterPro" id="IPR009057">
    <property type="entry name" value="Homeodomain-like_sf"/>
</dbReference>
<dbReference type="EMBL" id="CAJVPV010015961">
    <property type="protein sequence ID" value="CAG8695302.1"/>
    <property type="molecule type" value="Genomic_DNA"/>
</dbReference>
<accession>A0A9N9EXW2</accession>
<dbReference type="GO" id="GO:0000978">
    <property type="term" value="F:RNA polymerase II cis-regulatory region sequence-specific DNA binding"/>
    <property type="evidence" value="ECO:0007669"/>
    <property type="project" value="TreeGrafter"/>
</dbReference>
<dbReference type="PANTHER" id="PTHR46621:SF1">
    <property type="entry name" value="SNRNA-ACTIVATING PROTEIN COMPLEX SUBUNIT 4"/>
    <property type="match status" value="1"/>
</dbReference>
<dbReference type="PANTHER" id="PTHR46621">
    <property type="entry name" value="SNRNA-ACTIVATING PROTEIN COMPLEX SUBUNIT 4"/>
    <property type="match status" value="1"/>
</dbReference>
<dbReference type="Pfam" id="PF13921">
    <property type="entry name" value="Myb_DNA-bind_6"/>
    <property type="match status" value="1"/>
</dbReference>
<evidence type="ECO:0000256" key="1">
    <source>
        <dbReference type="ARBA" id="ARBA00023015"/>
    </source>
</evidence>
<dbReference type="CDD" id="cd00167">
    <property type="entry name" value="SANT"/>
    <property type="match status" value="1"/>
</dbReference>
<evidence type="ECO:0000256" key="4">
    <source>
        <dbReference type="ARBA" id="ARBA00023242"/>
    </source>
</evidence>
<organism evidence="7 8">
    <name type="scientific">Acaulospora morrowiae</name>
    <dbReference type="NCBI Taxonomy" id="94023"/>
    <lineage>
        <taxon>Eukaryota</taxon>
        <taxon>Fungi</taxon>
        <taxon>Fungi incertae sedis</taxon>
        <taxon>Mucoromycota</taxon>
        <taxon>Glomeromycotina</taxon>
        <taxon>Glomeromycetes</taxon>
        <taxon>Diversisporales</taxon>
        <taxon>Acaulosporaceae</taxon>
        <taxon>Acaulospora</taxon>
    </lineage>
</organism>
<dbReference type="OrthoDB" id="2143914at2759"/>
<evidence type="ECO:0000313" key="7">
    <source>
        <dbReference type="EMBL" id="CAG8695302.1"/>
    </source>
</evidence>
<dbReference type="Gene3D" id="1.10.10.60">
    <property type="entry name" value="Homeodomain-like"/>
    <property type="match status" value="2"/>
</dbReference>
<dbReference type="PROSITE" id="PS51294">
    <property type="entry name" value="HTH_MYB"/>
    <property type="match status" value="1"/>
</dbReference>
<sequence>MPKYNNRKYKLGIFKVEETEKLKKFVEKNGGKNWKRASYHVGTRDAKQCRERWCNHLMPGVNKSRFTPEEDNLVTSLVLSGSMGWYAIAERVGNGRTANSIKTIGIDA</sequence>
<gene>
    <name evidence="7" type="ORF">AMORRO_LOCUS11825</name>
</gene>